<proteinExistence type="inferred from homology"/>
<evidence type="ECO:0000256" key="1">
    <source>
        <dbReference type="ARBA" id="ARBA00004167"/>
    </source>
</evidence>
<comment type="subcellular location">
    <subcellularLocation>
        <location evidence="1">Membrane</location>
        <topology evidence="1">Single-pass membrane protein</topology>
    </subcellularLocation>
    <subcellularLocation>
        <location evidence="2">Mitochondrion</location>
    </subcellularLocation>
</comment>
<dbReference type="OrthoDB" id="430293at2759"/>
<dbReference type="FunFam" id="2.40.50.90:FF:000029">
    <property type="entry name" value="Probable endonuclease lcl3"/>
    <property type="match status" value="1"/>
</dbReference>
<keyword evidence="10" id="KW-0378">Hydrolase</keyword>
<evidence type="ECO:0000256" key="2">
    <source>
        <dbReference type="ARBA" id="ARBA00004173"/>
    </source>
</evidence>
<dbReference type="GO" id="GO:0016020">
    <property type="term" value="C:membrane"/>
    <property type="evidence" value="ECO:0007669"/>
    <property type="project" value="UniProtKB-SubCell"/>
</dbReference>
<organism evidence="17 18">
    <name type="scientific">Coniochaeta pulveracea</name>
    <dbReference type="NCBI Taxonomy" id="177199"/>
    <lineage>
        <taxon>Eukaryota</taxon>
        <taxon>Fungi</taxon>
        <taxon>Dikarya</taxon>
        <taxon>Ascomycota</taxon>
        <taxon>Pezizomycotina</taxon>
        <taxon>Sordariomycetes</taxon>
        <taxon>Sordariomycetidae</taxon>
        <taxon>Coniochaetales</taxon>
        <taxon>Coniochaetaceae</taxon>
        <taxon>Coniochaeta</taxon>
    </lineage>
</organism>
<evidence type="ECO:0000256" key="7">
    <source>
        <dbReference type="ARBA" id="ARBA00022722"/>
    </source>
</evidence>
<keyword evidence="11" id="KW-0106">Calcium</keyword>
<dbReference type="Pfam" id="PF00565">
    <property type="entry name" value="SNase"/>
    <property type="match status" value="1"/>
</dbReference>
<dbReference type="GO" id="GO:0005739">
    <property type="term" value="C:mitochondrion"/>
    <property type="evidence" value="ECO:0007669"/>
    <property type="project" value="UniProtKB-SubCell"/>
</dbReference>
<evidence type="ECO:0000313" key="17">
    <source>
        <dbReference type="EMBL" id="RKU46462.1"/>
    </source>
</evidence>
<dbReference type="STRING" id="177199.A0A420YEV6"/>
<dbReference type="EMBL" id="QVQW01000014">
    <property type="protein sequence ID" value="RKU46462.1"/>
    <property type="molecule type" value="Genomic_DNA"/>
</dbReference>
<dbReference type="PANTHER" id="PTHR12302">
    <property type="entry name" value="EBNA2 BINDING PROTEIN P100"/>
    <property type="match status" value="1"/>
</dbReference>
<evidence type="ECO:0000256" key="12">
    <source>
        <dbReference type="ARBA" id="ARBA00022989"/>
    </source>
</evidence>
<keyword evidence="8" id="KW-0479">Metal-binding</keyword>
<dbReference type="InterPro" id="IPR035437">
    <property type="entry name" value="SNase_OB-fold_sf"/>
</dbReference>
<dbReference type="Gene3D" id="2.40.50.90">
    <property type="match status" value="1"/>
</dbReference>
<evidence type="ECO:0000256" key="8">
    <source>
        <dbReference type="ARBA" id="ARBA00022723"/>
    </source>
</evidence>
<sequence length="296" mass="33355">MPWSSWFGSSSSPDDQTPTTPPPPPAPKKPVSWESSLNKTDWEHYKEPRNWVPTLLVTTAALGLLQFYRSYLRRIPGTGHIQPGFFRRRSLLGKVTSVGDGDNFHLFHTPGGRLAGWGWLRKVPEGRKDAKGRTIPIRIAGIDAPEGAHFGRPSQPFAAEALSFLQSYINGRRVRARIYKRDQYDRVVATVYVRKPPFFFPRKDVGYEMLKRGLATTYEAKTGVEFGGPIAERRYRAAEQIAREKGRGMWAAEKGGLFGFGATKLESPREYKTRVKMEEEGTAKSVLKTVKKKVVS</sequence>
<keyword evidence="6" id="KW-0812">Transmembrane</keyword>
<feature type="domain" description="TNase-like" evidence="16">
    <location>
        <begin position="89"/>
        <end position="252"/>
    </location>
</feature>
<keyword evidence="9 17" id="KW-0255">Endonuclease</keyword>
<comment type="similarity">
    <text evidence="3">Belongs to the LCL3 family.</text>
</comment>
<comment type="caution">
    <text evidence="17">The sequence shown here is derived from an EMBL/GenBank/DDBJ whole genome shotgun (WGS) entry which is preliminary data.</text>
</comment>
<evidence type="ECO:0000256" key="6">
    <source>
        <dbReference type="ARBA" id="ARBA00022692"/>
    </source>
</evidence>
<feature type="compositionally biased region" description="Pro residues" evidence="15">
    <location>
        <begin position="19"/>
        <end position="28"/>
    </location>
</feature>
<dbReference type="AlphaFoldDB" id="A0A420YEV6"/>
<keyword evidence="14" id="KW-0472">Membrane</keyword>
<evidence type="ECO:0000313" key="18">
    <source>
        <dbReference type="Proteomes" id="UP000275385"/>
    </source>
</evidence>
<feature type="compositionally biased region" description="Low complexity" evidence="15">
    <location>
        <begin position="1"/>
        <end position="18"/>
    </location>
</feature>
<dbReference type="PROSITE" id="PS50830">
    <property type="entry name" value="TNASE_3"/>
    <property type="match status" value="1"/>
</dbReference>
<dbReference type="Proteomes" id="UP000275385">
    <property type="component" value="Unassembled WGS sequence"/>
</dbReference>
<dbReference type="SUPFAM" id="SSF50199">
    <property type="entry name" value="Staphylococcal nuclease"/>
    <property type="match status" value="1"/>
</dbReference>
<dbReference type="GO" id="GO:0016787">
    <property type="term" value="F:hydrolase activity"/>
    <property type="evidence" value="ECO:0007669"/>
    <property type="project" value="UniProtKB-KW"/>
</dbReference>
<evidence type="ECO:0000256" key="15">
    <source>
        <dbReference type="SAM" id="MobiDB-lite"/>
    </source>
</evidence>
<evidence type="ECO:0000259" key="16">
    <source>
        <dbReference type="PROSITE" id="PS50830"/>
    </source>
</evidence>
<feature type="region of interest" description="Disordered" evidence="15">
    <location>
        <begin position="1"/>
        <end position="33"/>
    </location>
</feature>
<evidence type="ECO:0000256" key="9">
    <source>
        <dbReference type="ARBA" id="ARBA00022759"/>
    </source>
</evidence>
<keyword evidence="18" id="KW-1185">Reference proteome</keyword>
<evidence type="ECO:0000256" key="10">
    <source>
        <dbReference type="ARBA" id="ARBA00022801"/>
    </source>
</evidence>
<keyword evidence="13" id="KW-0496">Mitochondrion</keyword>
<dbReference type="GO" id="GO:0046872">
    <property type="term" value="F:metal ion binding"/>
    <property type="evidence" value="ECO:0007669"/>
    <property type="project" value="UniProtKB-KW"/>
</dbReference>
<reference evidence="17 18" key="1">
    <citation type="submission" date="2018-08" db="EMBL/GenBank/DDBJ databases">
        <title>Draft genome of the lignicolous fungus Coniochaeta pulveracea.</title>
        <authorList>
            <person name="Borstlap C.J."/>
            <person name="De Witt R.N."/>
            <person name="Botha A."/>
            <person name="Volschenk H."/>
        </authorList>
    </citation>
    <scope>NUCLEOTIDE SEQUENCE [LARGE SCALE GENOMIC DNA]</scope>
    <source>
        <strain evidence="17 18">CAB683</strain>
    </source>
</reference>
<dbReference type="InterPro" id="IPR016071">
    <property type="entry name" value="Staphylococal_nuclease_OB-fold"/>
</dbReference>
<protein>
    <recommendedName>
        <fullName evidence="4">Probable endonuclease LCL3</fullName>
    </recommendedName>
    <alternativeName>
        <fullName evidence="5">Probable endonuclease lcl3</fullName>
    </alternativeName>
</protein>
<evidence type="ECO:0000256" key="14">
    <source>
        <dbReference type="ARBA" id="ARBA00023136"/>
    </source>
</evidence>
<keyword evidence="7" id="KW-0540">Nuclease</keyword>
<gene>
    <name evidence="17" type="primary">LCL3_1</name>
    <name evidence="17" type="ORF">DL546_007613</name>
</gene>
<evidence type="ECO:0000256" key="5">
    <source>
        <dbReference type="ARBA" id="ARBA00014651"/>
    </source>
</evidence>
<keyword evidence="12" id="KW-1133">Transmembrane helix</keyword>
<evidence type="ECO:0000256" key="3">
    <source>
        <dbReference type="ARBA" id="ARBA00005435"/>
    </source>
</evidence>
<dbReference type="GO" id="GO:0004519">
    <property type="term" value="F:endonuclease activity"/>
    <property type="evidence" value="ECO:0007669"/>
    <property type="project" value="UniProtKB-KW"/>
</dbReference>
<evidence type="ECO:0000256" key="4">
    <source>
        <dbReference type="ARBA" id="ARBA00013404"/>
    </source>
</evidence>
<evidence type="ECO:0000256" key="11">
    <source>
        <dbReference type="ARBA" id="ARBA00022837"/>
    </source>
</evidence>
<dbReference type="PANTHER" id="PTHR12302:SF3">
    <property type="entry name" value="SERINE_THREONINE-PROTEIN KINASE 31"/>
    <property type="match status" value="1"/>
</dbReference>
<evidence type="ECO:0000256" key="13">
    <source>
        <dbReference type="ARBA" id="ARBA00023128"/>
    </source>
</evidence>
<accession>A0A420YEV6</accession>
<dbReference type="SMART" id="SM00318">
    <property type="entry name" value="SNc"/>
    <property type="match status" value="1"/>
</dbReference>
<name>A0A420YEV6_9PEZI</name>